<feature type="compositionally biased region" description="Gly residues" evidence="1">
    <location>
        <begin position="81"/>
        <end position="102"/>
    </location>
</feature>
<evidence type="ECO:0000313" key="2">
    <source>
        <dbReference type="EMBL" id="EAZ39463.1"/>
    </source>
</evidence>
<proteinExistence type="predicted"/>
<protein>
    <submittedName>
        <fullName evidence="2">Uncharacterized protein</fullName>
    </submittedName>
</protein>
<accession>A3BIS4</accession>
<reference evidence="2" key="1">
    <citation type="journal article" date="2005" name="PLoS Biol.">
        <title>The genomes of Oryza sativa: a history of duplications.</title>
        <authorList>
            <person name="Yu J."/>
            <person name="Wang J."/>
            <person name="Lin W."/>
            <person name="Li S."/>
            <person name="Li H."/>
            <person name="Zhou J."/>
            <person name="Ni P."/>
            <person name="Dong W."/>
            <person name="Hu S."/>
            <person name="Zeng C."/>
            <person name="Zhang J."/>
            <person name="Zhang Y."/>
            <person name="Li R."/>
            <person name="Xu Z."/>
            <person name="Li S."/>
            <person name="Li X."/>
            <person name="Zheng H."/>
            <person name="Cong L."/>
            <person name="Lin L."/>
            <person name="Yin J."/>
            <person name="Geng J."/>
            <person name="Li G."/>
            <person name="Shi J."/>
            <person name="Liu J."/>
            <person name="Lv H."/>
            <person name="Li J."/>
            <person name="Wang J."/>
            <person name="Deng Y."/>
            <person name="Ran L."/>
            <person name="Shi X."/>
            <person name="Wang X."/>
            <person name="Wu Q."/>
            <person name="Li C."/>
            <person name="Ren X."/>
            <person name="Wang J."/>
            <person name="Wang X."/>
            <person name="Li D."/>
            <person name="Liu D."/>
            <person name="Zhang X."/>
            <person name="Ji Z."/>
            <person name="Zhao W."/>
            <person name="Sun Y."/>
            <person name="Zhang Z."/>
            <person name="Bao J."/>
            <person name="Han Y."/>
            <person name="Dong L."/>
            <person name="Ji J."/>
            <person name="Chen P."/>
            <person name="Wu S."/>
            <person name="Liu J."/>
            <person name="Xiao Y."/>
            <person name="Bu D."/>
            <person name="Tan J."/>
            <person name="Yang L."/>
            <person name="Ye C."/>
            <person name="Zhang J."/>
            <person name="Xu J."/>
            <person name="Zhou Y."/>
            <person name="Yu Y."/>
            <person name="Zhang B."/>
            <person name="Zhuang S."/>
            <person name="Wei H."/>
            <person name="Liu B."/>
            <person name="Lei M."/>
            <person name="Yu H."/>
            <person name="Li Y."/>
            <person name="Xu H."/>
            <person name="Wei S."/>
            <person name="He X."/>
            <person name="Fang L."/>
            <person name="Zhang Z."/>
            <person name="Zhang Y."/>
            <person name="Huang X."/>
            <person name="Su Z."/>
            <person name="Tong W."/>
            <person name="Li J."/>
            <person name="Tong Z."/>
            <person name="Li S."/>
            <person name="Ye J."/>
            <person name="Wang L."/>
            <person name="Fang L."/>
            <person name="Lei T."/>
            <person name="Chen C."/>
            <person name="Chen H."/>
            <person name="Xu Z."/>
            <person name="Li H."/>
            <person name="Huang H."/>
            <person name="Zhang F."/>
            <person name="Xu H."/>
            <person name="Li N."/>
            <person name="Zhao C."/>
            <person name="Li S."/>
            <person name="Dong L."/>
            <person name="Huang Y."/>
            <person name="Li L."/>
            <person name="Xi Y."/>
            <person name="Qi Q."/>
            <person name="Li W."/>
            <person name="Zhang B."/>
            <person name="Hu W."/>
            <person name="Zhang Y."/>
            <person name="Tian X."/>
            <person name="Jiao Y."/>
            <person name="Liang X."/>
            <person name="Jin J."/>
            <person name="Gao L."/>
            <person name="Zheng W."/>
            <person name="Hao B."/>
            <person name="Liu S."/>
            <person name="Wang W."/>
            <person name="Yuan L."/>
            <person name="Cao M."/>
            <person name="McDermott J."/>
            <person name="Samudrala R."/>
            <person name="Wang J."/>
            <person name="Wong G.K."/>
            <person name="Yang H."/>
        </authorList>
    </citation>
    <scope>NUCLEOTIDE SEQUENCE [LARGE SCALE GENOMIC DNA]</scope>
</reference>
<dbReference type="AlphaFoldDB" id="A3BIS4"/>
<reference evidence="2" key="2">
    <citation type="submission" date="2008-12" db="EMBL/GenBank/DDBJ databases">
        <title>Improved gene annotation of the rice (Oryza sativa) genomes.</title>
        <authorList>
            <person name="Wang J."/>
            <person name="Li R."/>
            <person name="Fan W."/>
            <person name="Huang Q."/>
            <person name="Zhang J."/>
            <person name="Zhou Y."/>
            <person name="Hu Y."/>
            <person name="Zi S."/>
            <person name="Li J."/>
            <person name="Ni P."/>
            <person name="Zheng H."/>
            <person name="Zhang Y."/>
            <person name="Zhao M."/>
            <person name="Hao Q."/>
            <person name="McDermott J."/>
            <person name="Samudrala R."/>
            <person name="Kristiansen K."/>
            <person name="Wong G.K.-S."/>
        </authorList>
    </citation>
    <scope>NUCLEOTIDE SEQUENCE</scope>
</reference>
<feature type="compositionally biased region" description="Gly residues" evidence="1">
    <location>
        <begin position="60"/>
        <end position="74"/>
    </location>
</feature>
<name>A3BIS4_ORYSJ</name>
<feature type="region of interest" description="Disordered" evidence="1">
    <location>
        <begin position="1"/>
        <end position="117"/>
    </location>
</feature>
<sequence length="138" mass="14667">MLRRRRVGGVRGCCGSGKSAIGGDAAARGETPSLPPDLALGKLASAAQRRKGMQRRRFGGVRGGGVSDGPGGGALPSAKSGGRGDGSVGRGYDGSGRGGSGGPTAQQRQRRCRGNGALLSIRRRQRRWRRQWRQWRWW</sequence>
<gene>
    <name evidence="2" type="ORF">OsJ_23891</name>
</gene>
<feature type="compositionally biased region" description="Basic residues" evidence="1">
    <location>
        <begin position="48"/>
        <end position="59"/>
    </location>
</feature>
<evidence type="ECO:0000256" key="1">
    <source>
        <dbReference type="SAM" id="MobiDB-lite"/>
    </source>
</evidence>
<organism evidence="2">
    <name type="scientific">Oryza sativa subsp. japonica</name>
    <name type="common">Rice</name>
    <dbReference type="NCBI Taxonomy" id="39947"/>
    <lineage>
        <taxon>Eukaryota</taxon>
        <taxon>Viridiplantae</taxon>
        <taxon>Streptophyta</taxon>
        <taxon>Embryophyta</taxon>
        <taxon>Tracheophyta</taxon>
        <taxon>Spermatophyta</taxon>
        <taxon>Magnoliopsida</taxon>
        <taxon>Liliopsida</taxon>
        <taxon>Poales</taxon>
        <taxon>Poaceae</taxon>
        <taxon>BOP clade</taxon>
        <taxon>Oryzoideae</taxon>
        <taxon>Oryzeae</taxon>
        <taxon>Oryzinae</taxon>
        <taxon>Oryza</taxon>
        <taxon>Oryza sativa</taxon>
    </lineage>
</organism>
<dbReference type="Proteomes" id="UP000007752">
    <property type="component" value="Chromosome 7"/>
</dbReference>
<dbReference type="EMBL" id="CM000144">
    <property type="protein sequence ID" value="EAZ39463.1"/>
    <property type="molecule type" value="Genomic_DNA"/>
</dbReference>